<evidence type="ECO:0000313" key="7">
    <source>
        <dbReference type="Proteomes" id="UP000237222"/>
    </source>
</evidence>
<proteinExistence type="inferred from homology"/>
<evidence type="ECO:0000256" key="4">
    <source>
        <dbReference type="ARBA" id="ARBA00023014"/>
    </source>
</evidence>
<dbReference type="GO" id="GO:0043546">
    <property type="term" value="F:molybdopterin cofactor binding"/>
    <property type="evidence" value="ECO:0007669"/>
    <property type="project" value="InterPro"/>
</dbReference>
<reference evidence="6" key="1">
    <citation type="submission" date="2018-01" db="EMBL/GenBank/DDBJ databases">
        <authorList>
            <person name="Yu X.-D."/>
        </authorList>
    </citation>
    <scope>NUCLEOTIDE SEQUENCE</scope>
    <source>
        <strain evidence="6">ZX-21</strain>
    </source>
</reference>
<dbReference type="Pfam" id="PF01568">
    <property type="entry name" value="Molydop_binding"/>
    <property type="match status" value="1"/>
</dbReference>
<dbReference type="AlphaFoldDB" id="A0A2S4HKS3"/>
<comment type="caution">
    <text evidence="6">The sequence shown here is derived from an EMBL/GenBank/DDBJ whole genome shotgun (WGS) entry which is preliminary data.</text>
</comment>
<dbReference type="Gene3D" id="2.20.25.90">
    <property type="entry name" value="ADC-like domains"/>
    <property type="match status" value="1"/>
</dbReference>
<dbReference type="Gene3D" id="3.40.228.10">
    <property type="entry name" value="Dimethylsulfoxide Reductase, domain 2"/>
    <property type="match status" value="1"/>
</dbReference>
<gene>
    <name evidence="6" type="ORF">C0068_01000</name>
</gene>
<evidence type="ECO:0000256" key="2">
    <source>
        <dbReference type="ARBA" id="ARBA00022723"/>
    </source>
</evidence>
<dbReference type="PROSITE" id="PS51669">
    <property type="entry name" value="4FE4S_MOW_BIS_MGD"/>
    <property type="match status" value="1"/>
</dbReference>
<feature type="domain" description="4Fe-4S Mo/W bis-MGD-type" evidence="5">
    <location>
        <begin position="25"/>
        <end position="81"/>
    </location>
</feature>
<dbReference type="PANTHER" id="PTHR43742">
    <property type="entry name" value="TRIMETHYLAMINE-N-OXIDE REDUCTASE"/>
    <property type="match status" value="1"/>
</dbReference>
<evidence type="ECO:0000313" key="6">
    <source>
        <dbReference type="EMBL" id="POP54588.1"/>
    </source>
</evidence>
<comment type="similarity">
    <text evidence="1">Belongs to the prokaryotic molybdopterin-containing oxidoreductase family.</text>
</comment>
<dbReference type="GO" id="GO:0051536">
    <property type="term" value="F:iron-sulfur cluster binding"/>
    <property type="evidence" value="ECO:0007669"/>
    <property type="project" value="UniProtKB-KW"/>
</dbReference>
<dbReference type="EMBL" id="PQGG01000003">
    <property type="protein sequence ID" value="POP54588.1"/>
    <property type="molecule type" value="Genomic_DNA"/>
</dbReference>
<dbReference type="Pfam" id="PF04879">
    <property type="entry name" value="Molybdop_Fe4S4"/>
    <property type="match status" value="1"/>
</dbReference>
<protein>
    <submittedName>
        <fullName evidence="6">Formate dehydrogenase</fullName>
    </submittedName>
</protein>
<dbReference type="SUPFAM" id="SSF53706">
    <property type="entry name" value="Formate dehydrogenase/DMSO reductase, domains 1-3"/>
    <property type="match status" value="1"/>
</dbReference>
<dbReference type="GO" id="GO:0046872">
    <property type="term" value="F:metal ion binding"/>
    <property type="evidence" value="ECO:0007669"/>
    <property type="project" value="UniProtKB-KW"/>
</dbReference>
<dbReference type="GO" id="GO:0016491">
    <property type="term" value="F:oxidoreductase activity"/>
    <property type="evidence" value="ECO:0007669"/>
    <property type="project" value="InterPro"/>
</dbReference>
<evidence type="ECO:0000256" key="1">
    <source>
        <dbReference type="ARBA" id="ARBA00010312"/>
    </source>
</evidence>
<keyword evidence="4" id="KW-0411">Iron-sulfur</keyword>
<organism evidence="6 7">
    <name type="scientific">Zhongshania marina</name>
    <dbReference type="NCBI Taxonomy" id="2304603"/>
    <lineage>
        <taxon>Bacteria</taxon>
        <taxon>Pseudomonadati</taxon>
        <taxon>Pseudomonadota</taxon>
        <taxon>Gammaproteobacteria</taxon>
        <taxon>Cellvibrionales</taxon>
        <taxon>Spongiibacteraceae</taxon>
        <taxon>Zhongshania</taxon>
    </lineage>
</organism>
<dbReference type="SMART" id="SM00926">
    <property type="entry name" value="Molybdop_Fe4S4"/>
    <property type="match status" value="1"/>
</dbReference>
<dbReference type="Gene3D" id="2.40.40.20">
    <property type="match status" value="1"/>
</dbReference>
<sequence>MGGGIAMPLHQRQQAITIKTSERKMKTSYTVCGICEQACGLKVTAENNTVIKIEPDKDNAYSWRDYCIKGAKSHLALNHPKRITKPMKRVGDRYVETSYEEAIRDISSRLNRIIDNHGANAVGSYTGNPNGFNFGGALFFSMFLDAIGTENRFWVASVDQNALHVVSENLYGNPWVSLQPDIDHCDYYLLIGTNPQISGMCWIGYSPDGWKRILARKEAGAELVVVDPRKTECAVKASQHIAPLPESDWALLLAIIKIIFDNGWDKAPAQYLDGLATLKQLAQSADLPSLSQLCDIPQDTIQSLAEQFAKAPRAMAIGRTGVSQGRNGVLALWLVQALNLITNRVEQEGGIYYAAGILDFLKAGDALFPPSDAISRLRGNKNIAGSHSIAELPDEITTPGEGQIRALIMNSGNPVISGPDGGKLDAALSQLECFIVIDHFQRESHRHADWLIPGDHFLERTDINPLLQALSPTPRAQMSRAAVELPNGMRYEWEFLRDLAIAMNKPFVIGKKWLNPVVKASMKLATWTGNKNYGFSPLWLSRLLIRSEGRFKWKDIQNAQHGIGDLNTRPEFGALFEKVTTSNGKVNIAPPPFIELLKKRLKENPEDTSAYPLQLIGRRRMKMMNSWSVETSMTGMKDHEMSGDTIEINITDGEKLGIIDGQTVTVSSATNRLQAKAKLSKDIRSGVAVMEHGWGYRTFDPKTGEGSYNGGVNRNILVSNTDLDPLSRVPRLNGTRVKVMSVMEA</sequence>
<dbReference type="InterPro" id="IPR050612">
    <property type="entry name" value="Prok_Mopterin_Oxidored"/>
</dbReference>
<dbReference type="InterPro" id="IPR006656">
    <property type="entry name" value="Mopterin_OxRdtase"/>
</dbReference>
<evidence type="ECO:0000256" key="3">
    <source>
        <dbReference type="ARBA" id="ARBA00023004"/>
    </source>
</evidence>
<name>A0A2S4HKS3_9GAMM</name>
<keyword evidence="3" id="KW-0408">Iron</keyword>
<dbReference type="SUPFAM" id="SSF50692">
    <property type="entry name" value="ADC-like"/>
    <property type="match status" value="1"/>
</dbReference>
<evidence type="ECO:0000259" key="5">
    <source>
        <dbReference type="PROSITE" id="PS51669"/>
    </source>
</evidence>
<dbReference type="Pfam" id="PF00384">
    <property type="entry name" value="Molybdopterin"/>
    <property type="match status" value="1"/>
</dbReference>
<dbReference type="Gene3D" id="3.40.50.740">
    <property type="match status" value="1"/>
</dbReference>
<dbReference type="InterPro" id="IPR006657">
    <property type="entry name" value="MoPterin_dinucl-bd_dom"/>
</dbReference>
<dbReference type="InterPro" id="IPR006963">
    <property type="entry name" value="Mopterin_OxRdtase_4Fe-4S_dom"/>
</dbReference>
<dbReference type="InterPro" id="IPR009010">
    <property type="entry name" value="Asp_de-COase-like_dom_sf"/>
</dbReference>
<accession>A0A2S4HKS3</accession>
<dbReference type="Proteomes" id="UP000237222">
    <property type="component" value="Unassembled WGS sequence"/>
</dbReference>
<keyword evidence="2" id="KW-0479">Metal-binding</keyword>